<proteinExistence type="predicted"/>
<accession>A0ABS9KUE3</accession>
<dbReference type="EMBL" id="JAKLTR010000011">
    <property type="protein sequence ID" value="MCG2615926.1"/>
    <property type="molecule type" value="Genomic_DNA"/>
</dbReference>
<dbReference type="Proteomes" id="UP001165367">
    <property type="component" value="Unassembled WGS sequence"/>
</dbReference>
<name>A0ABS9KUE3_9BACT</name>
<reference evidence="1" key="1">
    <citation type="submission" date="2022-01" db="EMBL/GenBank/DDBJ databases">
        <authorList>
            <person name="Jo J.-H."/>
            <person name="Im W.-T."/>
        </authorList>
    </citation>
    <scope>NUCLEOTIDE SEQUENCE</scope>
    <source>
        <strain evidence="1">NA20</strain>
    </source>
</reference>
<gene>
    <name evidence="1" type="ORF">LZZ85_16640</name>
</gene>
<comment type="caution">
    <text evidence="1">The sequence shown here is derived from an EMBL/GenBank/DDBJ whole genome shotgun (WGS) entry which is preliminary data.</text>
</comment>
<protein>
    <submittedName>
        <fullName evidence="1">Uncharacterized protein</fullName>
    </submittedName>
</protein>
<dbReference type="RefSeq" id="WP_237874461.1">
    <property type="nucleotide sequence ID" value="NZ_JAKLTR010000011.1"/>
</dbReference>
<sequence>MRYQLIFIFLVISFAVKAQEKTTELYLSFRNCISGDQVDYDQPVYFYTLPQDSLAYTISTEALNEKGFVRCSDIIPGKYRIAYKGYDGAVVNTQHDLSGRVNMLHLCYNGMQPPVDSALSFLQNGDSLTILQTVYSCFATASQRIRFIKNEEGYQVSLCPENNKFDRFVKDRIPVSIEVVSIRHDETNEVRRFVTEVAHTESFGLSSTSVYVITAGKLKWMFTLHNDRWDAYREMYRSLKERSAQMVLRH</sequence>
<evidence type="ECO:0000313" key="2">
    <source>
        <dbReference type="Proteomes" id="UP001165367"/>
    </source>
</evidence>
<keyword evidence="2" id="KW-1185">Reference proteome</keyword>
<evidence type="ECO:0000313" key="1">
    <source>
        <dbReference type="EMBL" id="MCG2615926.1"/>
    </source>
</evidence>
<organism evidence="1 2">
    <name type="scientific">Terrimonas ginsenosidimutans</name>
    <dbReference type="NCBI Taxonomy" id="2908004"/>
    <lineage>
        <taxon>Bacteria</taxon>
        <taxon>Pseudomonadati</taxon>
        <taxon>Bacteroidota</taxon>
        <taxon>Chitinophagia</taxon>
        <taxon>Chitinophagales</taxon>
        <taxon>Chitinophagaceae</taxon>
        <taxon>Terrimonas</taxon>
    </lineage>
</organism>